<feature type="domain" description="KaiC" evidence="3">
    <location>
        <begin position="3"/>
        <end position="237"/>
    </location>
</feature>
<keyword evidence="5" id="KW-1185">Reference proteome</keyword>
<keyword evidence="1" id="KW-0547">Nucleotide-binding</keyword>
<name>A0A3S0KQZ9_9BACI</name>
<dbReference type="PANTHER" id="PTHR43637:SF2">
    <property type="entry name" value="PROTEIN GVPD 1"/>
    <property type="match status" value="1"/>
</dbReference>
<dbReference type="InterPro" id="IPR027417">
    <property type="entry name" value="P-loop_NTPase"/>
</dbReference>
<dbReference type="PRINTS" id="PR01874">
    <property type="entry name" value="DNAREPAIRADA"/>
</dbReference>
<gene>
    <name evidence="4" type="ORF">EKG37_01665</name>
</gene>
<keyword evidence="2" id="KW-0067">ATP-binding</keyword>
<dbReference type="Pfam" id="PF06745">
    <property type="entry name" value="ATPase"/>
    <property type="match status" value="1"/>
</dbReference>
<comment type="caution">
    <text evidence="4">The sequence shown here is derived from an EMBL/GenBank/DDBJ whole genome shotgun (WGS) entry which is preliminary data.</text>
</comment>
<proteinExistence type="predicted"/>
<protein>
    <submittedName>
        <fullName evidence="4">Circadian clock protein KaiC</fullName>
    </submittedName>
</protein>
<dbReference type="AlphaFoldDB" id="A0A3S0KQZ9"/>
<dbReference type="PANTHER" id="PTHR43637">
    <property type="entry name" value="UPF0273 PROTEIN TM_0370"/>
    <property type="match status" value="1"/>
</dbReference>
<dbReference type="InterPro" id="IPR010624">
    <property type="entry name" value="KaiC_dom"/>
</dbReference>
<evidence type="ECO:0000313" key="4">
    <source>
        <dbReference type="EMBL" id="RTR36291.1"/>
    </source>
</evidence>
<dbReference type="OrthoDB" id="9783783at2"/>
<dbReference type="PROSITE" id="PS51146">
    <property type="entry name" value="KAIC"/>
    <property type="match status" value="1"/>
</dbReference>
<dbReference type="RefSeq" id="WP_126405500.1">
    <property type="nucleotide sequence ID" value="NZ_RXNT01000001.1"/>
</dbReference>
<evidence type="ECO:0000259" key="3">
    <source>
        <dbReference type="PROSITE" id="PS51146"/>
    </source>
</evidence>
<dbReference type="InterPro" id="IPR014774">
    <property type="entry name" value="KaiC-like_dom"/>
</dbReference>
<evidence type="ECO:0000313" key="5">
    <source>
        <dbReference type="Proteomes" id="UP000271374"/>
    </source>
</evidence>
<dbReference type="SUPFAM" id="SSF52540">
    <property type="entry name" value="P-loop containing nucleoside triphosphate hydrolases"/>
    <property type="match status" value="1"/>
</dbReference>
<accession>A0A3S0KQZ9</accession>
<reference evidence="4 5" key="1">
    <citation type="submission" date="2018-12" db="EMBL/GenBank/DDBJ databases">
        <title>Bacillus yapensis draft genome sequence.</title>
        <authorList>
            <person name="Yu L."/>
            <person name="Xu X."/>
            <person name="Tang X."/>
        </authorList>
    </citation>
    <scope>NUCLEOTIDE SEQUENCE [LARGE SCALE GENOMIC DNA]</scope>
    <source>
        <strain evidence="4 5">XXST-01</strain>
    </source>
</reference>
<dbReference type="Gene3D" id="3.40.50.300">
    <property type="entry name" value="P-loop containing nucleotide triphosphate hydrolases"/>
    <property type="match status" value="2"/>
</dbReference>
<dbReference type="Proteomes" id="UP000271374">
    <property type="component" value="Unassembled WGS sequence"/>
</dbReference>
<dbReference type="EMBL" id="RXNT01000001">
    <property type="protein sequence ID" value="RTR36291.1"/>
    <property type="molecule type" value="Genomic_DNA"/>
</dbReference>
<evidence type="ECO:0000256" key="1">
    <source>
        <dbReference type="ARBA" id="ARBA00022741"/>
    </source>
</evidence>
<organism evidence="4 5">
    <name type="scientific">Bacillus yapensis</name>
    <dbReference type="NCBI Taxonomy" id="2492960"/>
    <lineage>
        <taxon>Bacteria</taxon>
        <taxon>Bacillati</taxon>
        <taxon>Bacillota</taxon>
        <taxon>Bacilli</taxon>
        <taxon>Bacillales</taxon>
        <taxon>Bacillaceae</taxon>
        <taxon>Bacillus</taxon>
    </lineage>
</organism>
<sequence>MNQYTSTGIQGLDFLLNGGFPTGATILLEGLPGTGKTNLSMQFLYNGAVQYDEPGLYITFEELPGQLYKEMKAFGWDIPALERENKMRVLCVSPQVLLEQMETQNGLFEQIINEIGCKRVAIDSISLFQIGDESVETKRKTIYKLRNILRKFNLTSLLIQEQTAAQDSEISYINYVVDGVIRLALKDYKEHYRKRTLEVLKMRGRKIVEGEHIYRITDHGIHLLPAFSMVEDKAHLYNATAITTGIPRLDQLLDGGIPEGSAFILDTNSKANYKYLAVSIAANRLLAGENLIILLSSLSTINDLEFLYGLYGVNLKEYVAKRKVFFIEHYRRPIPPGFEEAIIDVSDLKNEEYRQATQTVLLPYIQSSVERNEKWFVYYDLNTIVSQRGKDFLQTYFTEEISKLNASGFSVLALSNFTELGPELSSFIERTSNGVIKTWVEGSYQYVQLLKSPMGKMSIPLLVENINTKPYINLI</sequence>
<dbReference type="GO" id="GO:0005524">
    <property type="term" value="F:ATP binding"/>
    <property type="evidence" value="ECO:0007669"/>
    <property type="project" value="UniProtKB-KW"/>
</dbReference>
<evidence type="ECO:0000256" key="2">
    <source>
        <dbReference type="ARBA" id="ARBA00022840"/>
    </source>
</evidence>